<keyword evidence="3 9" id="KW-0645">Protease</keyword>
<proteinExistence type="predicted"/>
<dbReference type="SMART" id="SM00020">
    <property type="entry name" value="Tryp_SPc"/>
    <property type="match status" value="1"/>
</dbReference>
<dbReference type="SUPFAM" id="SSF50494">
    <property type="entry name" value="Trypsin-like serine proteases"/>
    <property type="match status" value="1"/>
</dbReference>
<dbReference type="InterPro" id="IPR033116">
    <property type="entry name" value="TRYPSIN_SER"/>
</dbReference>
<dbReference type="PROSITE" id="PS00135">
    <property type="entry name" value="TRYPSIN_SER"/>
    <property type="match status" value="1"/>
</dbReference>
<gene>
    <name evidence="12" type="ORF">ABMA28_012676</name>
</gene>
<keyword evidence="2" id="KW-0964">Secreted</keyword>
<dbReference type="PRINTS" id="PR00722">
    <property type="entry name" value="CHYMOTRYPSIN"/>
</dbReference>
<keyword evidence="4 10" id="KW-0732">Signal</keyword>
<evidence type="ECO:0000256" key="8">
    <source>
        <dbReference type="ARBA" id="ARBA00023157"/>
    </source>
</evidence>
<evidence type="ECO:0000256" key="3">
    <source>
        <dbReference type="ARBA" id="ARBA00022670"/>
    </source>
</evidence>
<accession>A0ABD0S4S3</accession>
<dbReference type="PROSITE" id="PS50240">
    <property type="entry name" value="TRYPSIN_DOM"/>
    <property type="match status" value="1"/>
</dbReference>
<dbReference type="GO" id="GO:0005576">
    <property type="term" value="C:extracellular region"/>
    <property type="evidence" value="ECO:0007669"/>
    <property type="project" value="UniProtKB-SubCell"/>
</dbReference>
<evidence type="ECO:0000256" key="10">
    <source>
        <dbReference type="SAM" id="SignalP"/>
    </source>
</evidence>
<evidence type="ECO:0000256" key="5">
    <source>
        <dbReference type="ARBA" id="ARBA00022801"/>
    </source>
</evidence>
<dbReference type="Gene3D" id="2.40.10.10">
    <property type="entry name" value="Trypsin-like serine proteases"/>
    <property type="match status" value="2"/>
</dbReference>
<dbReference type="Proteomes" id="UP001549921">
    <property type="component" value="Unassembled WGS sequence"/>
</dbReference>
<evidence type="ECO:0000256" key="6">
    <source>
        <dbReference type="ARBA" id="ARBA00022825"/>
    </source>
</evidence>
<evidence type="ECO:0000256" key="1">
    <source>
        <dbReference type="ARBA" id="ARBA00004613"/>
    </source>
</evidence>
<comment type="caution">
    <text evidence="12">The sequence shown here is derived from an EMBL/GenBank/DDBJ whole genome shotgun (WGS) entry which is preliminary data.</text>
</comment>
<protein>
    <recommendedName>
        <fullName evidence="11">Peptidase S1 domain-containing protein</fullName>
    </recommendedName>
</protein>
<feature type="domain" description="Peptidase S1" evidence="11">
    <location>
        <begin position="146"/>
        <end position="397"/>
    </location>
</feature>
<keyword evidence="6 9" id="KW-0720">Serine protease</keyword>
<dbReference type="GO" id="GO:0008236">
    <property type="term" value="F:serine-type peptidase activity"/>
    <property type="evidence" value="ECO:0007669"/>
    <property type="project" value="UniProtKB-KW"/>
</dbReference>
<dbReference type="EMBL" id="JBEDNZ010000030">
    <property type="protein sequence ID" value="KAL0809034.1"/>
    <property type="molecule type" value="Genomic_DNA"/>
</dbReference>
<dbReference type="CDD" id="cd00190">
    <property type="entry name" value="Tryp_SPc"/>
    <property type="match status" value="1"/>
</dbReference>
<organism evidence="12 13">
    <name type="scientific">Loxostege sticticalis</name>
    <name type="common">Beet webworm moth</name>
    <dbReference type="NCBI Taxonomy" id="481309"/>
    <lineage>
        <taxon>Eukaryota</taxon>
        <taxon>Metazoa</taxon>
        <taxon>Ecdysozoa</taxon>
        <taxon>Arthropoda</taxon>
        <taxon>Hexapoda</taxon>
        <taxon>Insecta</taxon>
        <taxon>Pterygota</taxon>
        <taxon>Neoptera</taxon>
        <taxon>Endopterygota</taxon>
        <taxon>Lepidoptera</taxon>
        <taxon>Glossata</taxon>
        <taxon>Ditrysia</taxon>
        <taxon>Pyraloidea</taxon>
        <taxon>Crambidae</taxon>
        <taxon>Pyraustinae</taxon>
        <taxon>Loxostege</taxon>
    </lineage>
</organism>
<feature type="chain" id="PRO_5044824601" description="Peptidase S1 domain-containing protein" evidence="10">
    <location>
        <begin position="21"/>
        <end position="400"/>
    </location>
</feature>
<dbReference type="PANTHER" id="PTHR24258:SF136">
    <property type="entry name" value="GH06673P-RELATED"/>
    <property type="match status" value="1"/>
</dbReference>
<dbReference type="PROSITE" id="PS00134">
    <property type="entry name" value="TRYPSIN_HIS"/>
    <property type="match status" value="1"/>
</dbReference>
<keyword evidence="8" id="KW-1015">Disulfide bond</keyword>
<dbReference type="GO" id="GO:0006508">
    <property type="term" value="P:proteolysis"/>
    <property type="evidence" value="ECO:0007669"/>
    <property type="project" value="UniProtKB-KW"/>
</dbReference>
<evidence type="ECO:0000256" key="7">
    <source>
        <dbReference type="ARBA" id="ARBA00023145"/>
    </source>
</evidence>
<evidence type="ECO:0000259" key="11">
    <source>
        <dbReference type="PROSITE" id="PS50240"/>
    </source>
</evidence>
<dbReference type="InterPro" id="IPR001254">
    <property type="entry name" value="Trypsin_dom"/>
</dbReference>
<dbReference type="InterPro" id="IPR001314">
    <property type="entry name" value="Peptidase_S1A"/>
</dbReference>
<reference evidence="12 13" key="1">
    <citation type="submission" date="2024-06" db="EMBL/GenBank/DDBJ databases">
        <title>A chromosome-level genome assembly of beet webworm, Loxostege sticticalis.</title>
        <authorList>
            <person name="Zhang Y."/>
        </authorList>
    </citation>
    <scope>NUCLEOTIDE SEQUENCE [LARGE SCALE GENOMIC DNA]</scope>
    <source>
        <strain evidence="12">AQ028</strain>
        <tissue evidence="12">Male pupae</tissue>
    </source>
</reference>
<evidence type="ECO:0000256" key="9">
    <source>
        <dbReference type="RuleBase" id="RU363034"/>
    </source>
</evidence>
<evidence type="ECO:0000313" key="12">
    <source>
        <dbReference type="EMBL" id="KAL0809034.1"/>
    </source>
</evidence>
<dbReference type="Pfam" id="PF00089">
    <property type="entry name" value="Trypsin"/>
    <property type="match status" value="1"/>
</dbReference>
<dbReference type="InterPro" id="IPR018114">
    <property type="entry name" value="TRYPSIN_HIS"/>
</dbReference>
<keyword evidence="7" id="KW-0865">Zymogen</keyword>
<sequence length="400" mass="43920">MILRLLFLQITLLLIKNTEAQRNEGDSCVDSYTNTVGVCKPSESCPRAKADYELNGIRPTFCEYSAFGTNLVCCREDNSILQTVKPRTVDPRPVWNANDNRRVSERKCDAYSRSVIERVEVSPLLVSNDGISFDASKCTYTSVELIIGGEDANKGEFPHMAAIGWANFDGGYDFNCGGALISRQFVVTAGHCTWDSRARDPAPAVVRLGDQNIDTAVNDGANPIDIPIRNIHKHPSYKPPSKYHDIALLELATLVEFEDAIRPACLWTQDGFGDYQKAIATGWGVVDVVTKKTSKELQKVSLSLLKNEDCDPLLLNARNRNWAGFAPEQMCAGELRGGKDTCQGDSGSPLQAASKANPCIFYVIGVTSFGRQCGKSGTPAIYTRVSSYIDWIESVVWPGE</sequence>
<evidence type="ECO:0000256" key="4">
    <source>
        <dbReference type="ARBA" id="ARBA00022729"/>
    </source>
</evidence>
<feature type="signal peptide" evidence="10">
    <location>
        <begin position="1"/>
        <end position="20"/>
    </location>
</feature>
<name>A0ABD0S4S3_LOXSC</name>
<dbReference type="InterPro" id="IPR043504">
    <property type="entry name" value="Peptidase_S1_PA_chymotrypsin"/>
</dbReference>
<comment type="subcellular location">
    <subcellularLocation>
        <location evidence="1">Secreted</location>
    </subcellularLocation>
</comment>
<keyword evidence="5 9" id="KW-0378">Hydrolase</keyword>
<evidence type="ECO:0000256" key="2">
    <source>
        <dbReference type="ARBA" id="ARBA00022525"/>
    </source>
</evidence>
<evidence type="ECO:0000313" key="13">
    <source>
        <dbReference type="Proteomes" id="UP001549921"/>
    </source>
</evidence>
<dbReference type="FunFam" id="2.40.10.10:FF:000146">
    <property type="entry name" value="Serine protease 53"/>
    <property type="match status" value="1"/>
</dbReference>
<dbReference type="AlphaFoldDB" id="A0ABD0S4S3"/>
<dbReference type="InterPro" id="IPR009003">
    <property type="entry name" value="Peptidase_S1_PA"/>
</dbReference>
<dbReference type="PANTHER" id="PTHR24258">
    <property type="entry name" value="SERINE PROTEASE-RELATED"/>
    <property type="match status" value="1"/>
</dbReference>